<reference evidence="4" key="1">
    <citation type="submission" date="2015-05" db="EMBL/GenBank/DDBJ databases">
        <authorList>
            <consortium name="Pathogen Informatics"/>
        </authorList>
    </citation>
    <scope>NUCLEOTIDE SEQUENCE [LARGE SCALE GENOMIC DNA]</scope>
    <source>
        <strain evidence="4">T1-815</strain>
    </source>
</reference>
<dbReference type="InterPro" id="IPR006047">
    <property type="entry name" value="GH13_cat_dom"/>
</dbReference>
<dbReference type="InterPro" id="IPR017853">
    <property type="entry name" value="GH"/>
</dbReference>
<dbReference type="Proteomes" id="UP000049472">
    <property type="component" value="Unassembled WGS sequence"/>
</dbReference>
<dbReference type="Gene3D" id="2.60.40.10">
    <property type="entry name" value="Immunoglobulins"/>
    <property type="match status" value="1"/>
</dbReference>
<evidence type="ECO:0000313" key="3">
    <source>
        <dbReference type="EMBL" id="CRL36806.1"/>
    </source>
</evidence>
<protein>
    <submittedName>
        <fullName evidence="3">Glycogen operon protein GlgX</fullName>
    </submittedName>
</protein>
<dbReference type="GO" id="GO:0005975">
    <property type="term" value="P:carbohydrate metabolic process"/>
    <property type="evidence" value="ECO:0007669"/>
    <property type="project" value="InterPro"/>
</dbReference>
<accession>A0A0M6WKK9</accession>
<dbReference type="RefSeq" id="WP_055061672.1">
    <property type="nucleotide sequence ID" value="NZ_CVRQ01000018.1"/>
</dbReference>
<organism evidence="3 4">
    <name type="scientific">Agathobacter rectalis</name>
    <dbReference type="NCBI Taxonomy" id="39491"/>
    <lineage>
        <taxon>Bacteria</taxon>
        <taxon>Bacillati</taxon>
        <taxon>Bacillota</taxon>
        <taxon>Clostridia</taxon>
        <taxon>Lachnospirales</taxon>
        <taxon>Lachnospiraceae</taxon>
        <taxon>Agathobacter</taxon>
    </lineage>
</organism>
<dbReference type="AlphaFoldDB" id="A0A0M6WKK9"/>
<dbReference type="Pfam" id="PF00128">
    <property type="entry name" value="Alpha-amylase"/>
    <property type="match status" value="1"/>
</dbReference>
<evidence type="ECO:0000256" key="1">
    <source>
        <dbReference type="ARBA" id="ARBA00008061"/>
    </source>
</evidence>
<dbReference type="InterPro" id="IPR014756">
    <property type="entry name" value="Ig_E-set"/>
</dbReference>
<name>A0A0M6WKK9_9FIRM</name>
<dbReference type="EMBL" id="CVRQ01000018">
    <property type="protein sequence ID" value="CRL36806.1"/>
    <property type="molecule type" value="Genomic_DNA"/>
</dbReference>
<dbReference type="SUPFAM" id="SSF51445">
    <property type="entry name" value="(Trans)glycosidases"/>
    <property type="match status" value="1"/>
</dbReference>
<sequence length="620" mass="72023">MNFRLTKGNFLKTGAYIEGDSAVFTFAAEKEDECSIVLLDKSGNTACVIDIPAEYSTGSLYSVRLHGFCRNEYAYYFRINGKRCIDPYATRIFGREKWNDKTRSDNDYEIACGIDSSDFDWKYDSFPEITRDRMKLYKLHVRGFSMDVSGDKKHKGTFEAVSDRINYIKKLGFTSILLMPVYEFEEMTIPVKHDIPEYAKPKYSLKDEQSVHTDKQNDKVNFWGYTSGNYFAVKASYASDASDASNELRRLVERLHKNGMECIVEMYFPDRTDHNLILDALRYWVMSFHVDGFKLLGDRLPITAIVQDALLSRTKILYDGFDMSVVPQNRTYENLYIDKEEYQFAARMMLNHINCNMYELLNQQKKQGENVGFINYISSNNGFTLSDLFMYNDRHNEANGEKNADGPSWNFSNNYGCEGPSRKRFIREIRKLKWKDAMLLLFLAQGVPMIMAGDEICNSQDGNNNAYCQDNPTGWVNWSNEQSRRENIRFLTRLIKFRDEHPVISCPKPFKFSDYKAVGYPDLSYHCKNAWIGECDATKLCVGMMYCGDYNEVNKDYVYVAYNFYSSREKLALPKLKKGMKWYKVCDSTLKEPFYDTPVLCENQQYADVSPQSVYILIGR</sequence>
<gene>
    <name evidence="3" type="ORF">T1815_14261</name>
</gene>
<evidence type="ECO:0000313" key="4">
    <source>
        <dbReference type="Proteomes" id="UP000049472"/>
    </source>
</evidence>
<dbReference type="SUPFAM" id="SSF51011">
    <property type="entry name" value="Glycosyl hydrolase domain"/>
    <property type="match status" value="1"/>
</dbReference>
<dbReference type="PANTHER" id="PTHR43002">
    <property type="entry name" value="GLYCOGEN DEBRANCHING ENZYME"/>
    <property type="match status" value="1"/>
</dbReference>
<dbReference type="Gene3D" id="2.60.40.1180">
    <property type="entry name" value="Golgi alpha-mannosidase II"/>
    <property type="match status" value="1"/>
</dbReference>
<proteinExistence type="inferred from homology"/>
<dbReference type="InterPro" id="IPR013780">
    <property type="entry name" value="Glyco_hydro_b"/>
</dbReference>
<comment type="similarity">
    <text evidence="1">Belongs to the glycosyl hydrolase 13 family.</text>
</comment>
<dbReference type="SUPFAM" id="SSF81296">
    <property type="entry name" value="E set domains"/>
    <property type="match status" value="1"/>
</dbReference>
<evidence type="ECO:0000259" key="2">
    <source>
        <dbReference type="Pfam" id="PF00128"/>
    </source>
</evidence>
<dbReference type="Gene3D" id="3.20.20.80">
    <property type="entry name" value="Glycosidases"/>
    <property type="match status" value="2"/>
</dbReference>
<feature type="domain" description="Glycosyl hydrolase family 13 catalytic" evidence="2">
    <location>
        <begin position="150"/>
        <end position="266"/>
    </location>
</feature>
<keyword evidence="4" id="KW-1185">Reference proteome</keyword>
<dbReference type="InterPro" id="IPR013783">
    <property type="entry name" value="Ig-like_fold"/>
</dbReference>